<feature type="compositionally biased region" description="Basic and acidic residues" evidence="1">
    <location>
        <begin position="66"/>
        <end position="76"/>
    </location>
</feature>
<protein>
    <submittedName>
        <fullName evidence="3">Uncharacterized protein</fullName>
    </submittedName>
</protein>
<organism evidence="3 4">
    <name type="scientific">Lithospermum erythrorhizon</name>
    <name type="common">Purple gromwell</name>
    <name type="synonym">Lithospermum officinale var. erythrorhizon</name>
    <dbReference type="NCBI Taxonomy" id="34254"/>
    <lineage>
        <taxon>Eukaryota</taxon>
        <taxon>Viridiplantae</taxon>
        <taxon>Streptophyta</taxon>
        <taxon>Embryophyta</taxon>
        <taxon>Tracheophyta</taxon>
        <taxon>Spermatophyta</taxon>
        <taxon>Magnoliopsida</taxon>
        <taxon>eudicotyledons</taxon>
        <taxon>Gunneridae</taxon>
        <taxon>Pentapetalae</taxon>
        <taxon>asterids</taxon>
        <taxon>lamiids</taxon>
        <taxon>Boraginales</taxon>
        <taxon>Boraginaceae</taxon>
        <taxon>Boraginoideae</taxon>
        <taxon>Lithospermeae</taxon>
        <taxon>Lithospermum</taxon>
    </lineage>
</organism>
<dbReference type="Proteomes" id="UP001454036">
    <property type="component" value="Unassembled WGS sequence"/>
</dbReference>
<proteinExistence type="predicted"/>
<name>A0AAV3RME4_LITER</name>
<feature type="compositionally biased region" description="Polar residues" evidence="1">
    <location>
        <begin position="1"/>
        <end position="25"/>
    </location>
</feature>
<evidence type="ECO:0000313" key="3">
    <source>
        <dbReference type="EMBL" id="GAA0182339.1"/>
    </source>
</evidence>
<sequence length="168" mass="18921">MIMESLSTLTSSDNNCPTSPITSSHVVLISPSLLSPENSSKDDPTSSTSSTRNTSKDDQAMGECLSHQDSKPDLMHPRSALRNPSLRPEKDLSRRVSFNERVSIRQVPSFDNHPVQWGVQSRFGCNKICLGWTCWVIGLISFVMLIIWVAYYFVFRPDKKHGMKYPSL</sequence>
<dbReference type="EMBL" id="BAABME010010826">
    <property type="protein sequence ID" value="GAA0182339.1"/>
    <property type="molecule type" value="Genomic_DNA"/>
</dbReference>
<evidence type="ECO:0000256" key="1">
    <source>
        <dbReference type="SAM" id="MobiDB-lite"/>
    </source>
</evidence>
<dbReference type="AlphaFoldDB" id="A0AAV3RME4"/>
<keyword evidence="2" id="KW-1133">Transmembrane helix</keyword>
<accession>A0AAV3RME4</accession>
<evidence type="ECO:0000313" key="4">
    <source>
        <dbReference type="Proteomes" id="UP001454036"/>
    </source>
</evidence>
<evidence type="ECO:0000256" key="2">
    <source>
        <dbReference type="SAM" id="Phobius"/>
    </source>
</evidence>
<keyword evidence="2" id="KW-0812">Transmembrane</keyword>
<comment type="caution">
    <text evidence="3">The sequence shown here is derived from an EMBL/GenBank/DDBJ whole genome shotgun (WGS) entry which is preliminary data.</text>
</comment>
<keyword evidence="4" id="KW-1185">Reference proteome</keyword>
<feature type="transmembrane region" description="Helical" evidence="2">
    <location>
        <begin position="130"/>
        <end position="154"/>
    </location>
</feature>
<feature type="region of interest" description="Disordered" evidence="1">
    <location>
        <begin position="1"/>
        <end position="92"/>
    </location>
</feature>
<reference evidence="3 4" key="1">
    <citation type="submission" date="2024-01" db="EMBL/GenBank/DDBJ databases">
        <title>The complete chloroplast genome sequence of Lithospermum erythrorhizon: insights into the phylogenetic relationship among Boraginaceae species and the maternal lineages of purple gromwells.</title>
        <authorList>
            <person name="Okada T."/>
            <person name="Watanabe K."/>
        </authorList>
    </citation>
    <scope>NUCLEOTIDE SEQUENCE [LARGE SCALE GENOMIC DNA]</scope>
</reference>
<keyword evidence="2" id="KW-0472">Membrane</keyword>
<gene>
    <name evidence="3" type="ORF">LIER_30359</name>
</gene>